<feature type="region of interest" description="Disordered" evidence="1">
    <location>
        <begin position="1"/>
        <end position="44"/>
    </location>
</feature>
<name>A0AAQ3QSF4_9LILI</name>
<feature type="compositionally biased region" description="Low complexity" evidence="1">
    <location>
        <begin position="71"/>
        <end position="89"/>
    </location>
</feature>
<evidence type="ECO:0008006" key="4">
    <source>
        <dbReference type="Google" id="ProtNLM"/>
    </source>
</evidence>
<dbReference type="PANTHER" id="PTHR33416">
    <property type="entry name" value="NUCLEAR PORE COMPLEX PROTEIN NUP1"/>
    <property type="match status" value="1"/>
</dbReference>
<feature type="region of interest" description="Disordered" evidence="1">
    <location>
        <begin position="839"/>
        <end position="872"/>
    </location>
</feature>
<dbReference type="PANTHER" id="PTHR33416:SF37">
    <property type="entry name" value="OS04G0655600 PROTEIN"/>
    <property type="match status" value="1"/>
</dbReference>
<gene>
    <name evidence="2" type="ORF">Cni_G28543</name>
</gene>
<reference evidence="2 3" key="1">
    <citation type="submission" date="2023-10" db="EMBL/GenBank/DDBJ databases">
        <title>Chromosome-scale genome assembly provides insights into flower coloration mechanisms of Canna indica.</title>
        <authorList>
            <person name="Li C."/>
        </authorList>
    </citation>
    <scope>NUCLEOTIDE SEQUENCE [LARGE SCALE GENOMIC DNA]</scope>
    <source>
        <tissue evidence="2">Flower</tissue>
    </source>
</reference>
<feature type="region of interest" description="Disordered" evidence="1">
    <location>
        <begin position="68"/>
        <end position="96"/>
    </location>
</feature>
<dbReference type="EMBL" id="CP136898">
    <property type="protein sequence ID" value="WOL19741.1"/>
    <property type="molecule type" value="Genomic_DNA"/>
</dbReference>
<evidence type="ECO:0000313" key="3">
    <source>
        <dbReference type="Proteomes" id="UP001327560"/>
    </source>
</evidence>
<protein>
    <recommendedName>
        <fullName evidence="4">Protein KAKU4</fullName>
    </recommendedName>
</protein>
<proteinExistence type="predicted"/>
<evidence type="ECO:0000256" key="1">
    <source>
        <dbReference type="SAM" id="MobiDB-lite"/>
    </source>
</evidence>
<feature type="compositionally biased region" description="Basic residues" evidence="1">
    <location>
        <begin position="850"/>
        <end position="872"/>
    </location>
</feature>
<evidence type="ECO:0000313" key="2">
    <source>
        <dbReference type="EMBL" id="WOL19741.1"/>
    </source>
</evidence>
<organism evidence="2 3">
    <name type="scientific">Canna indica</name>
    <name type="common">Indian-shot</name>
    <dbReference type="NCBI Taxonomy" id="4628"/>
    <lineage>
        <taxon>Eukaryota</taxon>
        <taxon>Viridiplantae</taxon>
        <taxon>Streptophyta</taxon>
        <taxon>Embryophyta</taxon>
        <taxon>Tracheophyta</taxon>
        <taxon>Spermatophyta</taxon>
        <taxon>Magnoliopsida</taxon>
        <taxon>Liliopsida</taxon>
        <taxon>Zingiberales</taxon>
        <taxon>Cannaceae</taxon>
        <taxon>Canna</taxon>
    </lineage>
</organism>
<dbReference type="Proteomes" id="UP001327560">
    <property type="component" value="Chromosome 9"/>
</dbReference>
<keyword evidence="3" id="KW-1185">Reference proteome</keyword>
<sequence>MASLFRARRPAAEGGGSGGKILRGRRAPPPSSPYARPVLSPTPTGSPRWFLGLVSGAGKLISSVFRSDGKCSPSSSSSSGCSSDEGSGCRSEEQENFDAHRELHGFDQELKQKELITAHVEGSHAIVSTSGNKLAIEKLLRKETFSRDECNKLTKLIQSRVVESPSEFVQDGEGREVMNKGAGTIVDSLRDWRSLEKNQELCESVQYSTSNLWSLSPRTPTFRACTHDVYSTAVMEARRWLEEKKLSSKSRVDPVCGSCTLNDDMLHHATDDKVISPVDLAKSYMGSLPPWQSPRFGSSGLKTSVSYSKDFDIDESRHVTTSCSLPPFKDFKKKYLSSRSRESPVHSRSVRQKLVEEMLESSRFKQIGSLEKLFENETSNLPAVDEKSQDVLGTKHYSYSLQALQVPSAPAKSCELLVGDQCSKDTLNSTDEKTAKTSPVTIAEKSTSIILTSEPKEAVKVVEPTEETALLTISSSDLTVSEMESEPKLPLASNKYVDVMKPSPIEQEDNVGSNSPCECVISDSIPLEHTEPKEAIKVAKSTEETALPSISSSDPIEANIESKPKSPIASNEHMDTIEPSPMEQEDNVATDTPCGYIISDFIPAEHAVPKEAVKVVVSTEEIALPNINSSDPTKSIAESASDEYVATKDVIEPSLIEQEDNVDSDDPCKFVISASITLEHAGDYMSEKVVVSPKENKHSTLSDTDDVANIANNGQASNANIHAGDVTNLVNDFQIHTTPVVVGIPEVNSSMELNLDPDAKREEGIAYSQDEANGSAYELSSNDEIYVHSSNSVQTAAISTGSCGLPSENTINTQAAHGTDSSASKFENGTTMKSIEQVLNELQPSDGSPRKRTVAKRRRGRGQGRGRGGKRQ</sequence>
<dbReference type="GO" id="GO:0005635">
    <property type="term" value="C:nuclear envelope"/>
    <property type="evidence" value="ECO:0007669"/>
    <property type="project" value="TreeGrafter"/>
</dbReference>
<dbReference type="AlphaFoldDB" id="A0AAQ3QSF4"/>
<accession>A0AAQ3QSF4</accession>
<dbReference type="GO" id="GO:0071763">
    <property type="term" value="P:nuclear membrane organization"/>
    <property type="evidence" value="ECO:0007669"/>
    <property type="project" value="TreeGrafter"/>
</dbReference>
<feature type="region of interest" description="Disordered" evidence="1">
    <location>
        <begin position="546"/>
        <end position="590"/>
    </location>
</feature>